<sequence>MTSPAAITYGPIFIGVMFNILLYGIMITQTFLYFTAYKRDKLWMKLFVCLLFLCDTLNCAFDITFLYVPLVNNFGNMQSLTYATWVFATGMFPL</sequence>
<evidence type="ECO:0000313" key="3">
    <source>
        <dbReference type="Proteomes" id="UP000092993"/>
    </source>
</evidence>
<reference evidence="2 3" key="1">
    <citation type="submission" date="2016-03" db="EMBL/GenBank/DDBJ databases">
        <title>Whole genome sequencing of Grifola frondosa 9006-11.</title>
        <authorList>
            <person name="Min B."/>
            <person name="Park H."/>
            <person name="Kim J.-G."/>
            <person name="Cho H."/>
            <person name="Oh Y.-L."/>
            <person name="Kong W.-S."/>
            <person name="Choi I.-G."/>
        </authorList>
    </citation>
    <scope>NUCLEOTIDE SEQUENCE [LARGE SCALE GENOMIC DNA]</scope>
    <source>
        <strain evidence="2 3">9006-11</strain>
    </source>
</reference>
<evidence type="ECO:0000313" key="2">
    <source>
        <dbReference type="EMBL" id="OBZ68907.1"/>
    </source>
</evidence>
<comment type="caution">
    <text evidence="2">The sequence shown here is derived from an EMBL/GenBank/DDBJ whole genome shotgun (WGS) entry which is preliminary data.</text>
</comment>
<dbReference type="STRING" id="5627.A0A1C7LXQ8"/>
<gene>
    <name evidence="2" type="ORF">A0H81_11140</name>
</gene>
<accession>A0A1C7LXQ8</accession>
<organism evidence="2 3">
    <name type="scientific">Grifola frondosa</name>
    <name type="common">Maitake</name>
    <name type="synonym">Polyporus frondosus</name>
    <dbReference type="NCBI Taxonomy" id="5627"/>
    <lineage>
        <taxon>Eukaryota</taxon>
        <taxon>Fungi</taxon>
        <taxon>Dikarya</taxon>
        <taxon>Basidiomycota</taxon>
        <taxon>Agaricomycotina</taxon>
        <taxon>Agaricomycetes</taxon>
        <taxon>Polyporales</taxon>
        <taxon>Grifolaceae</taxon>
        <taxon>Grifola</taxon>
    </lineage>
</organism>
<dbReference type="OrthoDB" id="3183258at2759"/>
<dbReference type="EMBL" id="LUGG01000019">
    <property type="protein sequence ID" value="OBZ68907.1"/>
    <property type="molecule type" value="Genomic_DNA"/>
</dbReference>
<evidence type="ECO:0000256" key="1">
    <source>
        <dbReference type="SAM" id="Phobius"/>
    </source>
</evidence>
<protein>
    <submittedName>
        <fullName evidence="2">Uncharacterized protein</fullName>
    </submittedName>
</protein>
<name>A0A1C7LXQ8_GRIFR</name>
<keyword evidence="1" id="KW-0812">Transmembrane</keyword>
<dbReference type="Proteomes" id="UP000092993">
    <property type="component" value="Unassembled WGS sequence"/>
</dbReference>
<keyword evidence="3" id="KW-1185">Reference proteome</keyword>
<dbReference type="AlphaFoldDB" id="A0A1C7LXQ8"/>
<keyword evidence="1" id="KW-1133">Transmembrane helix</keyword>
<feature type="transmembrane region" description="Helical" evidence="1">
    <location>
        <begin position="12"/>
        <end position="34"/>
    </location>
</feature>
<dbReference type="PANTHER" id="PTHR40465">
    <property type="entry name" value="CHROMOSOME 1, WHOLE GENOME SHOTGUN SEQUENCE"/>
    <property type="match status" value="1"/>
</dbReference>
<feature type="transmembrane region" description="Helical" evidence="1">
    <location>
        <begin position="46"/>
        <end position="68"/>
    </location>
</feature>
<dbReference type="PANTHER" id="PTHR40465:SF1">
    <property type="entry name" value="DUF6534 DOMAIN-CONTAINING PROTEIN"/>
    <property type="match status" value="1"/>
</dbReference>
<proteinExistence type="predicted"/>
<keyword evidence="1" id="KW-0472">Membrane</keyword>